<feature type="chain" id="PRO_5012756191" description="Lipoprotein" evidence="1">
    <location>
        <begin position="20"/>
        <end position="440"/>
    </location>
</feature>
<dbReference type="NCBIfam" id="NF038029">
    <property type="entry name" value="LP_plasma"/>
    <property type="match status" value="1"/>
</dbReference>
<sequence length="440" mass="49045">MKKLLGLLAAVGLTAASTASVVACSDTVGGINNRDKNALGEIANIFPETILAAYKAKNDNVNTDEMEVFSYDQTSAKLIYKKGFSNPNKFEPINVTYTIKALDLSENNKSLVTNIIAGNMDENGIIDQTLPLKDVMSQGKVTKNSIRTSFAQMNGIYLNESDIEIGEVNYEDNSVSIKSKNQNILKGDDEEIITLNKNINSADLLRITDVGKIYLPGSLWKDRADYFGNENTTFMQLMVSVPFVFQSVGDRNKLFTYLVQDLMVASISMMGEMEKDVSANISVNSLKLNLSWGEQNPLAVENIIDRRSLTTTIEYKLIEENRIVFGDYIPANDLKVSSEAYNGRSISKIIEEIYTQMNDEFKNLVSQEMFGKFVKVHFVENDEIPTIEILPGGDYLYAIDSNAWELIESLNIITDPELIEKLTPPKEGTNPGYKFVVADE</sequence>
<feature type="signal peptide" evidence="1">
    <location>
        <begin position="1"/>
        <end position="19"/>
    </location>
</feature>
<dbReference type="AlphaFoldDB" id="A0A1Y0L0P4"/>
<keyword evidence="3" id="KW-1185">Reference proteome</keyword>
<proteinExistence type="predicted"/>
<dbReference type="RefSeq" id="WP_100254304.1">
    <property type="nucleotide sequence ID" value="NZ_CP015819.1"/>
</dbReference>
<reference evidence="2 3" key="1">
    <citation type="submission" date="2017-11" db="EMBL/GenBank/DDBJ databases">
        <title>Complete genome sequence of Spiroplasma clarkii CN-5 (DSM 19994).</title>
        <authorList>
            <person name="Tsai Y.-M."/>
            <person name="Chang A."/>
            <person name="Lo W.-S."/>
            <person name="Kuo C.-H."/>
        </authorList>
    </citation>
    <scope>NUCLEOTIDE SEQUENCE [LARGE SCALE GENOMIC DNA]</scope>
    <source>
        <strain evidence="2 3">CN-5</strain>
    </source>
</reference>
<dbReference type="InterPro" id="IPR054816">
    <property type="entry name" value="Lipoprotein_mollicutes-type_CS"/>
</dbReference>
<accession>A0A1Y0L0P4</accession>
<evidence type="ECO:0000313" key="2">
    <source>
        <dbReference type="EMBL" id="ATX70740.1"/>
    </source>
</evidence>
<dbReference type="OrthoDB" id="390116at2"/>
<evidence type="ECO:0000256" key="1">
    <source>
        <dbReference type="SAM" id="SignalP"/>
    </source>
</evidence>
<evidence type="ECO:0000313" key="3">
    <source>
        <dbReference type="Proteomes" id="UP000231179"/>
    </source>
</evidence>
<evidence type="ECO:0008006" key="4">
    <source>
        <dbReference type="Google" id="ProtNLM"/>
    </source>
</evidence>
<protein>
    <recommendedName>
        <fullName evidence="4">Lipoprotein</fullName>
    </recommendedName>
</protein>
<dbReference type="PROSITE" id="PS51257">
    <property type="entry name" value="PROKAR_LIPOPROTEIN"/>
    <property type="match status" value="1"/>
</dbReference>
<dbReference type="Proteomes" id="UP000231179">
    <property type="component" value="Chromosome"/>
</dbReference>
<name>A0A1Y0L0P4_9MOLU</name>
<gene>
    <name evidence="2" type="ORF">SCLAR_v1c04160</name>
</gene>
<dbReference type="KEGG" id="scla:SCLARK_00652"/>
<dbReference type="EMBL" id="CP024870">
    <property type="protein sequence ID" value="ATX70740.1"/>
    <property type="molecule type" value="Genomic_DNA"/>
</dbReference>
<organism evidence="2 3">
    <name type="scientific">Spiroplasma clarkii</name>
    <dbReference type="NCBI Taxonomy" id="2139"/>
    <lineage>
        <taxon>Bacteria</taxon>
        <taxon>Bacillati</taxon>
        <taxon>Mycoplasmatota</taxon>
        <taxon>Mollicutes</taxon>
        <taxon>Entomoplasmatales</taxon>
        <taxon>Spiroplasmataceae</taxon>
        <taxon>Spiroplasma</taxon>
    </lineage>
</organism>
<keyword evidence="1" id="KW-0732">Signal</keyword>